<organism evidence="2 3">
    <name type="scientific">Fusarium equiseti</name>
    <name type="common">Fusarium scirpi</name>
    <dbReference type="NCBI Taxonomy" id="61235"/>
    <lineage>
        <taxon>Eukaryota</taxon>
        <taxon>Fungi</taxon>
        <taxon>Dikarya</taxon>
        <taxon>Ascomycota</taxon>
        <taxon>Pezizomycotina</taxon>
        <taxon>Sordariomycetes</taxon>
        <taxon>Hypocreomycetidae</taxon>
        <taxon>Hypocreales</taxon>
        <taxon>Nectriaceae</taxon>
        <taxon>Fusarium</taxon>
        <taxon>Fusarium incarnatum-equiseti species complex</taxon>
    </lineage>
</organism>
<sequence>MSFKQLRIGVFMPSSVQLLDLATVDVLASMSKEYLGLLPLPAHISKMAPSIKITYITSPKLFPHVALTADLTIRATRTYEDDDVAPGKLDIVVIPGTEPGDDFEEHAKGWLRDQLNTEGVDVLCVCTGVFLCGAAGILDGKSVSGPRGLQDDLRKKYPDVKFVGEKYRWIQDGNLWTSGGITNGNDMMVAYAYANSKYWPKPVVSMGAMLTDVGDRPQLYDQGQHKFFLTIAWHVVQAWFLSLIPSKKNQSKKGQTS</sequence>
<dbReference type="Gene3D" id="3.40.50.880">
    <property type="match status" value="1"/>
</dbReference>
<accession>A0ABQ8RBR8</accession>
<dbReference type="InterPro" id="IPR029062">
    <property type="entry name" value="Class_I_gatase-like"/>
</dbReference>
<dbReference type="InterPro" id="IPR002818">
    <property type="entry name" value="DJ-1/PfpI"/>
</dbReference>
<dbReference type="SUPFAM" id="SSF52317">
    <property type="entry name" value="Class I glutamine amidotransferase-like"/>
    <property type="match status" value="1"/>
</dbReference>
<evidence type="ECO:0000313" key="3">
    <source>
        <dbReference type="Proteomes" id="UP001152024"/>
    </source>
</evidence>
<comment type="caution">
    <text evidence="2">The sequence shown here is derived from an EMBL/GenBank/DDBJ whole genome shotgun (WGS) entry which is preliminary data.</text>
</comment>
<evidence type="ECO:0000313" key="2">
    <source>
        <dbReference type="EMBL" id="KAJ4130900.1"/>
    </source>
</evidence>
<feature type="domain" description="DJ-1/PfpI" evidence="1">
    <location>
        <begin position="65"/>
        <end position="191"/>
    </location>
</feature>
<keyword evidence="3" id="KW-1185">Reference proteome</keyword>
<evidence type="ECO:0000259" key="1">
    <source>
        <dbReference type="Pfam" id="PF01965"/>
    </source>
</evidence>
<proteinExistence type="predicted"/>
<reference evidence="2" key="1">
    <citation type="submission" date="2022-09" db="EMBL/GenBank/DDBJ databases">
        <title>Fusarium specimens isolated from Avocado Roots.</title>
        <authorList>
            <person name="Stajich J."/>
            <person name="Roper C."/>
            <person name="Heimlech-Rivalta G."/>
        </authorList>
    </citation>
    <scope>NUCLEOTIDE SEQUENCE</scope>
    <source>
        <strain evidence="2">CF00095</strain>
    </source>
</reference>
<gene>
    <name evidence="2" type="ORF">NW768_006439</name>
</gene>
<dbReference type="Proteomes" id="UP001152024">
    <property type="component" value="Unassembled WGS sequence"/>
</dbReference>
<dbReference type="EMBL" id="JAOQBH010000009">
    <property type="protein sequence ID" value="KAJ4130900.1"/>
    <property type="molecule type" value="Genomic_DNA"/>
</dbReference>
<dbReference type="PANTHER" id="PTHR43130">
    <property type="entry name" value="ARAC-FAMILY TRANSCRIPTIONAL REGULATOR"/>
    <property type="match status" value="1"/>
</dbReference>
<protein>
    <recommendedName>
        <fullName evidence="1">DJ-1/PfpI domain-containing protein</fullName>
    </recommendedName>
</protein>
<dbReference type="PANTHER" id="PTHR43130:SF7">
    <property type="entry name" value="DJ-1_PFPI DOMAIN-CONTAINING PROTEIN"/>
    <property type="match status" value="1"/>
</dbReference>
<name>A0ABQ8RBR8_FUSEQ</name>
<dbReference type="Pfam" id="PF01965">
    <property type="entry name" value="DJ-1_PfpI"/>
    <property type="match status" value="1"/>
</dbReference>
<dbReference type="InterPro" id="IPR052158">
    <property type="entry name" value="INH-QAR"/>
</dbReference>